<reference evidence="3 4" key="1">
    <citation type="submission" date="2016-11" db="EMBL/GenBank/DDBJ databases">
        <authorList>
            <person name="Jaros S."/>
            <person name="Januszkiewicz K."/>
            <person name="Wedrychowicz H."/>
        </authorList>
    </citation>
    <scope>NUCLEOTIDE SEQUENCE [LARGE SCALE GENOMIC DNA]</scope>
    <source>
        <strain evidence="3 4">ATCC 23634</strain>
    </source>
</reference>
<dbReference type="InterPro" id="IPR007712">
    <property type="entry name" value="RelE/ParE_toxin"/>
</dbReference>
<proteinExistence type="inferred from homology"/>
<protein>
    <submittedName>
        <fullName evidence="3">Toxin ParE1/3/4</fullName>
    </submittedName>
</protein>
<evidence type="ECO:0000313" key="3">
    <source>
        <dbReference type="EMBL" id="SFZ86621.1"/>
    </source>
</evidence>
<dbReference type="InterPro" id="IPR051803">
    <property type="entry name" value="TA_system_RelE-like_toxin"/>
</dbReference>
<accession>A0A1K2I2L3</accession>
<dbReference type="Gene3D" id="3.30.2310.20">
    <property type="entry name" value="RelE-like"/>
    <property type="match status" value="1"/>
</dbReference>
<evidence type="ECO:0000256" key="1">
    <source>
        <dbReference type="ARBA" id="ARBA00006226"/>
    </source>
</evidence>
<keyword evidence="2" id="KW-1277">Toxin-antitoxin system</keyword>
<organism evidence="3 4">
    <name type="scientific">Devosia enhydra</name>
    <dbReference type="NCBI Taxonomy" id="665118"/>
    <lineage>
        <taxon>Bacteria</taxon>
        <taxon>Pseudomonadati</taxon>
        <taxon>Pseudomonadota</taxon>
        <taxon>Alphaproteobacteria</taxon>
        <taxon>Hyphomicrobiales</taxon>
        <taxon>Devosiaceae</taxon>
        <taxon>Devosia</taxon>
    </lineage>
</organism>
<name>A0A1K2I2L3_9HYPH</name>
<sequence>MPLDIRHRPLARTDRLDIWLHIAEDSLAAADRMLHRFDEVASMLAEQPQSGAARPGLGTGLRAFPVETFVLYYRILPDHIEVIRILHAARDVKPELLD</sequence>
<gene>
    <name evidence="3" type="ORF">SAMN02983003_3812</name>
</gene>
<dbReference type="EMBL" id="FPKU01000004">
    <property type="protein sequence ID" value="SFZ86621.1"/>
    <property type="molecule type" value="Genomic_DNA"/>
</dbReference>
<dbReference type="InterPro" id="IPR035093">
    <property type="entry name" value="RelE/ParE_toxin_dom_sf"/>
</dbReference>
<dbReference type="PANTHER" id="PTHR33755:SF6">
    <property type="entry name" value="PLASMID STABILIZATION SYSTEM PROTEIN"/>
    <property type="match status" value="1"/>
</dbReference>
<evidence type="ECO:0000313" key="4">
    <source>
        <dbReference type="Proteomes" id="UP000183447"/>
    </source>
</evidence>
<dbReference type="OrthoDB" id="8369899at2"/>
<dbReference type="STRING" id="665118.SAMN02983003_3812"/>
<dbReference type="RefSeq" id="WP_072346497.1">
    <property type="nucleotide sequence ID" value="NZ_FPKU01000004.1"/>
</dbReference>
<comment type="similarity">
    <text evidence="1">Belongs to the RelE toxin family.</text>
</comment>
<dbReference type="AlphaFoldDB" id="A0A1K2I2L3"/>
<dbReference type="Proteomes" id="UP000183447">
    <property type="component" value="Unassembled WGS sequence"/>
</dbReference>
<dbReference type="PANTHER" id="PTHR33755">
    <property type="entry name" value="TOXIN PARE1-RELATED"/>
    <property type="match status" value="1"/>
</dbReference>
<keyword evidence="4" id="KW-1185">Reference proteome</keyword>
<evidence type="ECO:0000256" key="2">
    <source>
        <dbReference type="ARBA" id="ARBA00022649"/>
    </source>
</evidence>
<dbReference type="Pfam" id="PF05016">
    <property type="entry name" value="ParE_toxin"/>
    <property type="match status" value="1"/>
</dbReference>